<evidence type="ECO:0000256" key="3">
    <source>
        <dbReference type="ARBA" id="ARBA00006743"/>
    </source>
</evidence>
<dbReference type="CDD" id="cd00537">
    <property type="entry name" value="MTHFR"/>
    <property type="match status" value="1"/>
</dbReference>
<proteinExistence type="inferred from homology"/>
<dbReference type="InterPro" id="IPR003171">
    <property type="entry name" value="Mehydrof_redctse-like"/>
</dbReference>
<evidence type="ECO:0000256" key="10">
    <source>
        <dbReference type="ARBA" id="ARBA00023167"/>
    </source>
</evidence>
<gene>
    <name evidence="14" type="ORF">M0812_16858</name>
</gene>
<feature type="domain" description="MTHFR SAM-binding regulatory" evidence="13">
    <location>
        <begin position="302"/>
        <end position="574"/>
    </location>
</feature>
<dbReference type="EMBL" id="JANTQA010000033">
    <property type="protein sequence ID" value="KAJ3437691.1"/>
    <property type="molecule type" value="Genomic_DNA"/>
</dbReference>
<dbReference type="NCBIfam" id="TIGR00676">
    <property type="entry name" value="fadh2"/>
    <property type="match status" value="1"/>
</dbReference>
<comment type="similarity">
    <text evidence="3">Belongs to the methylenetetrahydrofolate reductase family.</text>
</comment>
<dbReference type="PANTHER" id="PTHR45754:SF3">
    <property type="entry name" value="METHYLENETETRAHYDROFOLATE REDUCTASE (NADPH)"/>
    <property type="match status" value="1"/>
</dbReference>
<keyword evidence="7" id="KW-0521">NADP</keyword>
<evidence type="ECO:0000313" key="15">
    <source>
        <dbReference type="Proteomes" id="UP001146793"/>
    </source>
</evidence>
<sequence length="640" mass="74911">MKLTELIARHNELNQALQSDEVWYSFELFPPKTERGRENLRIKLNQLAELEPLIVDITWGAGGSSNTTSLRICKRAQQLHGLNTMLHLTCVSMTREELKQVLQSAKEKGIQNILALRGDLPKGGKKVENGLNHAVDLVKFIRSLHEDYFGICVAGYPEGHEEAESYEKDLFYLKQKVDAGADMIISQMFFDPKIFLNFKNKCREIGIKCPIIPGIMPIMSYSGFTRMTKFTTVTVPKEITDELEKIKDDKIKIIDFGVNTCVKMCKELIKEGVEGIHIYCLNQFRPVERIIKGLSLRSSRYRRSYPWRRSTIQKRRGETIRPVFWTFRPESYIYLTDKWKTFPKKEWSGNGFRKIKPKILKKMHPWKSPVRTQQINSIDDIVKIFKDFATGEIYSLPWRERRLNLTIEPMTEKIISAIQKRIFLINIQPRLNGILSKNQLHGFGGPGGYIYQKRYIEFFIAPDRIKLLVQVLKASGNLHYHATNCDGSVVYTNNTNRDVITITWAVFPGKSIIQPVVVDPDCFQNVWRKEAFDLWIYQWRDFFLEGTKSWKILQEIHDTYFLVNVVDNDFIHPSSQTEYNVYKTLNTFFMKEKKLQEKKIKEQIHYENFEKIENENKMLKEKLKELGIKIPLNNIKKENN</sequence>
<dbReference type="InterPro" id="IPR004620">
    <property type="entry name" value="MTHF_reductase_bac"/>
</dbReference>
<dbReference type="GO" id="GO:0035999">
    <property type="term" value="P:tetrahydrofolate interconversion"/>
    <property type="evidence" value="ECO:0007669"/>
    <property type="project" value="TreeGrafter"/>
</dbReference>
<dbReference type="InterPro" id="IPR029041">
    <property type="entry name" value="FAD-linked_oxidoreductase-like"/>
</dbReference>
<evidence type="ECO:0000256" key="11">
    <source>
        <dbReference type="ARBA" id="ARBA00034478"/>
    </source>
</evidence>
<dbReference type="InterPro" id="IPR004621">
    <property type="entry name" value="Fadh2_euk"/>
</dbReference>
<comment type="pathway">
    <text evidence="2">One-carbon metabolism; tetrahydrofolate interconversion.</text>
</comment>
<comment type="pathway">
    <text evidence="11">Amino-acid biosynthesis; L-methionine biosynthesis via de novo pathway.</text>
</comment>
<dbReference type="NCBIfam" id="TIGR00677">
    <property type="entry name" value="fadh2_euk"/>
    <property type="match status" value="1"/>
</dbReference>
<evidence type="ECO:0000256" key="12">
    <source>
        <dbReference type="ARBA" id="ARBA00034529"/>
    </source>
</evidence>
<evidence type="ECO:0000256" key="7">
    <source>
        <dbReference type="ARBA" id="ARBA00022857"/>
    </source>
</evidence>
<comment type="cofactor">
    <cofactor evidence="1">
        <name>FAD</name>
        <dbReference type="ChEBI" id="CHEBI:57692"/>
    </cofactor>
</comment>
<accession>A0AAV7Z955</accession>
<dbReference type="Pfam" id="PF21895">
    <property type="entry name" value="MTHFR_C"/>
    <property type="match status" value="1"/>
</dbReference>
<dbReference type="EC" id="1.5.1.54" evidence="12"/>
<evidence type="ECO:0000256" key="1">
    <source>
        <dbReference type="ARBA" id="ARBA00001974"/>
    </source>
</evidence>
<organism evidence="14 15">
    <name type="scientific">Anaeramoeba flamelloides</name>
    <dbReference type="NCBI Taxonomy" id="1746091"/>
    <lineage>
        <taxon>Eukaryota</taxon>
        <taxon>Metamonada</taxon>
        <taxon>Anaeramoebidae</taxon>
        <taxon>Anaeramoeba</taxon>
    </lineage>
</organism>
<evidence type="ECO:0000313" key="14">
    <source>
        <dbReference type="EMBL" id="KAJ3437691.1"/>
    </source>
</evidence>
<keyword evidence="9" id="KW-0520">NAD</keyword>
<dbReference type="Gene3D" id="3.20.20.220">
    <property type="match status" value="1"/>
</dbReference>
<dbReference type="GO" id="GO:0005829">
    <property type="term" value="C:cytosol"/>
    <property type="evidence" value="ECO:0007669"/>
    <property type="project" value="InterPro"/>
</dbReference>
<evidence type="ECO:0000256" key="9">
    <source>
        <dbReference type="ARBA" id="ARBA00023027"/>
    </source>
</evidence>
<keyword evidence="8" id="KW-0560">Oxidoreductase</keyword>
<evidence type="ECO:0000256" key="2">
    <source>
        <dbReference type="ARBA" id="ARBA00004777"/>
    </source>
</evidence>
<evidence type="ECO:0000256" key="6">
    <source>
        <dbReference type="ARBA" id="ARBA00022827"/>
    </source>
</evidence>
<evidence type="ECO:0000256" key="4">
    <source>
        <dbReference type="ARBA" id="ARBA00022605"/>
    </source>
</evidence>
<keyword evidence="5" id="KW-0285">Flavoprotein</keyword>
<name>A0AAV7Z955_9EUKA</name>
<dbReference type="Proteomes" id="UP001146793">
    <property type="component" value="Unassembled WGS sequence"/>
</dbReference>
<dbReference type="PANTHER" id="PTHR45754">
    <property type="entry name" value="METHYLENETETRAHYDROFOLATE REDUCTASE"/>
    <property type="match status" value="1"/>
</dbReference>
<keyword evidence="4" id="KW-0028">Amino-acid biosynthesis</keyword>
<dbReference type="FunFam" id="3.20.20.220:FF:000002">
    <property type="entry name" value="Methylenetetrahydrofolate reductase"/>
    <property type="match status" value="1"/>
</dbReference>
<dbReference type="Pfam" id="PF02219">
    <property type="entry name" value="MTHFR"/>
    <property type="match status" value="1"/>
</dbReference>
<evidence type="ECO:0000259" key="13">
    <source>
        <dbReference type="Pfam" id="PF21895"/>
    </source>
</evidence>
<protein>
    <recommendedName>
        <fullName evidence="12">methylenetetrahydrofolate reductase (NADH)</fullName>
        <ecNumber evidence="12">1.5.1.54</ecNumber>
    </recommendedName>
</protein>
<reference evidence="14" key="1">
    <citation type="submission" date="2022-08" db="EMBL/GenBank/DDBJ databases">
        <title>Novel sulphate-reducing endosymbionts in the free-living metamonad Anaeramoeba.</title>
        <authorList>
            <person name="Jerlstrom-Hultqvist J."/>
            <person name="Cepicka I."/>
            <person name="Gallot-Lavallee L."/>
            <person name="Salas-Leiva D."/>
            <person name="Curtis B.A."/>
            <person name="Zahonova K."/>
            <person name="Pipaliya S."/>
            <person name="Dacks J."/>
            <person name="Roger A.J."/>
        </authorList>
    </citation>
    <scope>NUCLEOTIDE SEQUENCE</scope>
    <source>
        <strain evidence="14">Busselton2</strain>
    </source>
</reference>
<keyword evidence="10" id="KW-0486">Methionine biosynthesis</keyword>
<dbReference type="GO" id="GO:0106312">
    <property type="term" value="F:methylenetetrahydrofolate reductase (NADH) activity"/>
    <property type="evidence" value="ECO:0007669"/>
    <property type="project" value="UniProtKB-EC"/>
</dbReference>
<evidence type="ECO:0000256" key="8">
    <source>
        <dbReference type="ARBA" id="ARBA00023002"/>
    </source>
</evidence>
<dbReference type="GO" id="GO:0009086">
    <property type="term" value="P:methionine biosynthetic process"/>
    <property type="evidence" value="ECO:0007669"/>
    <property type="project" value="UniProtKB-KW"/>
</dbReference>
<dbReference type="AlphaFoldDB" id="A0AAV7Z955"/>
<dbReference type="GO" id="GO:0071949">
    <property type="term" value="F:FAD binding"/>
    <property type="evidence" value="ECO:0007669"/>
    <property type="project" value="TreeGrafter"/>
</dbReference>
<dbReference type="SUPFAM" id="SSF51730">
    <property type="entry name" value="FAD-linked oxidoreductase"/>
    <property type="match status" value="1"/>
</dbReference>
<comment type="caution">
    <text evidence="14">The sequence shown here is derived from an EMBL/GenBank/DDBJ whole genome shotgun (WGS) entry which is preliminary data.</text>
</comment>
<keyword evidence="6" id="KW-0274">FAD</keyword>
<dbReference type="InterPro" id="IPR053806">
    <property type="entry name" value="MTHFR_C"/>
</dbReference>
<evidence type="ECO:0000256" key="5">
    <source>
        <dbReference type="ARBA" id="ARBA00022630"/>
    </source>
</evidence>